<gene>
    <name evidence="2" type="ORF">WCD58_19885</name>
</gene>
<organism evidence="2 3">
    <name type="scientific">Actinomycetospora flava</name>
    <dbReference type="NCBI Taxonomy" id="3129232"/>
    <lineage>
        <taxon>Bacteria</taxon>
        <taxon>Bacillati</taxon>
        <taxon>Actinomycetota</taxon>
        <taxon>Actinomycetes</taxon>
        <taxon>Pseudonocardiales</taxon>
        <taxon>Pseudonocardiaceae</taxon>
        <taxon>Actinomycetospora</taxon>
    </lineage>
</organism>
<evidence type="ECO:0000313" key="2">
    <source>
        <dbReference type="EMBL" id="MEJ2863436.1"/>
    </source>
</evidence>
<protein>
    <submittedName>
        <fullName evidence="2">Uncharacterized protein</fullName>
    </submittedName>
</protein>
<comment type="caution">
    <text evidence="2">The sequence shown here is derived from an EMBL/GenBank/DDBJ whole genome shotgun (WGS) entry which is preliminary data.</text>
</comment>
<name>A0ABU8M8U9_9PSEU</name>
<dbReference type="EMBL" id="JBBEGM010000008">
    <property type="protein sequence ID" value="MEJ2863436.1"/>
    <property type="molecule type" value="Genomic_DNA"/>
</dbReference>
<keyword evidence="3" id="KW-1185">Reference proteome</keyword>
<dbReference type="Proteomes" id="UP001369736">
    <property type="component" value="Unassembled WGS sequence"/>
</dbReference>
<dbReference type="RefSeq" id="WP_337704799.1">
    <property type="nucleotide sequence ID" value="NZ_JBBEGM010000008.1"/>
</dbReference>
<sequence length="119" mass="12832">MHAPATPHARPHPVVTRSRQSGWSSSAALRVRREDRLLADLRRVLAGAGQLPLDLLGEGPVRDHDEAAERVDALARELLDRMHGAGWQEGAVPSAVTSVLAASVPEAETVLLRAARARR</sequence>
<feature type="compositionally biased region" description="Polar residues" evidence="1">
    <location>
        <begin position="17"/>
        <end position="26"/>
    </location>
</feature>
<reference evidence="2 3" key="1">
    <citation type="submission" date="2024-03" db="EMBL/GenBank/DDBJ databases">
        <title>Actinomycetospora sp. OC33-EN07, a novel actinomycete isolated from wild orchid (Aerides multiflora).</title>
        <authorList>
            <person name="Suriyachadkun C."/>
        </authorList>
    </citation>
    <scope>NUCLEOTIDE SEQUENCE [LARGE SCALE GENOMIC DNA]</scope>
    <source>
        <strain evidence="2 3">OC33-EN07</strain>
    </source>
</reference>
<evidence type="ECO:0000313" key="3">
    <source>
        <dbReference type="Proteomes" id="UP001369736"/>
    </source>
</evidence>
<feature type="region of interest" description="Disordered" evidence="1">
    <location>
        <begin position="1"/>
        <end position="26"/>
    </location>
</feature>
<proteinExistence type="predicted"/>
<accession>A0ABU8M8U9</accession>
<evidence type="ECO:0000256" key="1">
    <source>
        <dbReference type="SAM" id="MobiDB-lite"/>
    </source>
</evidence>